<dbReference type="Pfam" id="PF22042">
    <property type="entry name" value="EF-G_D2"/>
    <property type="match status" value="1"/>
</dbReference>
<dbReference type="RefSeq" id="WP_319831030.1">
    <property type="nucleotide sequence ID" value="NZ_CP138858.1"/>
</dbReference>
<dbReference type="PANTHER" id="PTHR43381">
    <property type="entry name" value="TRANSLATION INITIATION FACTOR IF-2-RELATED"/>
    <property type="match status" value="1"/>
</dbReference>
<dbReference type="InterPro" id="IPR006847">
    <property type="entry name" value="IF2_N"/>
</dbReference>
<dbReference type="Pfam" id="PF00009">
    <property type="entry name" value="GTP_EFTU"/>
    <property type="match status" value="1"/>
</dbReference>
<feature type="compositionally biased region" description="Low complexity" evidence="12">
    <location>
        <begin position="172"/>
        <end position="190"/>
    </location>
</feature>
<keyword evidence="7 9" id="KW-0648">Protein biosynthesis</keyword>
<evidence type="ECO:0000313" key="15">
    <source>
        <dbReference type="Proteomes" id="UP001324993"/>
    </source>
</evidence>
<evidence type="ECO:0000256" key="11">
    <source>
        <dbReference type="RuleBase" id="RU000645"/>
    </source>
</evidence>
<proteinExistence type="inferred from homology"/>
<evidence type="ECO:0000256" key="9">
    <source>
        <dbReference type="HAMAP-Rule" id="MF_00100"/>
    </source>
</evidence>
<dbReference type="GO" id="GO:0003743">
    <property type="term" value="F:translation initiation factor activity"/>
    <property type="evidence" value="ECO:0007669"/>
    <property type="project" value="UniProtKB-KW"/>
</dbReference>
<feature type="compositionally biased region" description="Basic and acidic residues" evidence="12">
    <location>
        <begin position="88"/>
        <end position="99"/>
    </location>
</feature>
<dbReference type="Gene3D" id="3.40.50.10050">
    <property type="entry name" value="Translation initiation factor IF- 2, domain 3"/>
    <property type="match status" value="1"/>
</dbReference>
<keyword evidence="4 9" id="KW-0963">Cytoplasm</keyword>
<sequence>MSVRIHQLSKDIGMENKELIELLKSRGFKVKSASSTIDNISADALREEFATEAEEPKADESSASEASSAAATPAAPQLPEGVFVKSAADIEREHQEKAAAAEAAKAAEAPKPVEPAKAVTPPPAPKVVTPAGPPKPPAGGPPKPPAGGPPRPPVGGPPRPPAGGPPKPPAAPAVSIPPVAAIPPKSSVSATPPAASIPAQAVVAPKDAPKPSTPPVAPKPVASSPPAAPKPVAATPPAAPKPAGPPKPPAAPTPAGPPKPPAAAKPVEKEEAAAPAADAELAEGETAEAPASELKKIHIKPPIVVRDFAGEIGLKPFKLISELMELGIFASMNQTIEENVAVQIATRHGCELEIHHRGEQNEQTGSAKPKVEKPDDDDPKFLKPRPPVVCILGHVDHGKTTLLDTIRKANVVSGEAGGITQHIGAYQIEHNGHKISFIDTPGHAAFSMMRERGANVTDVSILVVAADDAFKPQTDEALKFAKEANNAIIVAINKIDAKGANVDRVKQQMQEKGIAPEDWGGETIAVEVSALKGTNIDDLLDMILLQAEVLELKANPSCPASGTIIESQVEQGRGATATVIVERGTLKRGDALLCGEVYCRVKTMTDADGKVLKSAPPATPVKVTGWSDVPASGTKFNTEKNEKTAKRNAEENMQVRKLHDAARAQQKNTEGGAATIEDLFAAIENQQKKCLRVIVKSDVHGSTEALVQALKEIKSDKVDLDVISKGVGHITKNDITLASAGGAMIVGFNVKLDNGVQSLAKHHDIRIIQHAIIYELIDQVEEAMADLLDAEYTEKKTGAAEVRQVFSVGKTRNVAGCMVTEGSIKRNCIARLMRGGQLIHESKIDTLKRFKDDVKEVRAGYECGINVAGYDDYQEGDHIECFAVEEQRPSL</sequence>
<feature type="compositionally biased region" description="Low complexity" evidence="12">
    <location>
        <begin position="100"/>
        <end position="119"/>
    </location>
</feature>
<evidence type="ECO:0000256" key="10">
    <source>
        <dbReference type="RuleBase" id="RU000644"/>
    </source>
</evidence>
<evidence type="ECO:0000256" key="8">
    <source>
        <dbReference type="ARBA" id="ARBA00023134"/>
    </source>
</evidence>
<dbReference type="EMBL" id="CP138858">
    <property type="protein sequence ID" value="WPJ94067.1"/>
    <property type="molecule type" value="Genomic_DNA"/>
</dbReference>
<keyword evidence="6 9" id="KW-0547">Nucleotide-binding</keyword>
<evidence type="ECO:0000256" key="4">
    <source>
        <dbReference type="ARBA" id="ARBA00022490"/>
    </source>
</evidence>
<dbReference type="PANTHER" id="PTHR43381:SF5">
    <property type="entry name" value="TR-TYPE G DOMAIN-CONTAINING PROTEIN"/>
    <property type="match status" value="1"/>
</dbReference>
<feature type="binding site" evidence="9">
    <location>
        <begin position="439"/>
        <end position="443"/>
    </location>
    <ligand>
        <name>GTP</name>
        <dbReference type="ChEBI" id="CHEBI:37565"/>
    </ligand>
</feature>
<dbReference type="Gene3D" id="2.40.30.10">
    <property type="entry name" value="Translation factors"/>
    <property type="match status" value="2"/>
</dbReference>
<feature type="compositionally biased region" description="Low complexity" evidence="12">
    <location>
        <begin position="61"/>
        <end position="75"/>
    </location>
</feature>
<feature type="compositionally biased region" description="Low complexity" evidence="12">
    <location>
        <begin position="219"/>
        <end position="236"/>
    </location>
</feature>
<dbReference type="Pfam" id="PF04760">
    <property type="entry name" value="IF2_N"/>
    <property type="match status" value="2"/>
</dbReference>
<keyword evidence="15" id="KW-1185">Reference proteome</keyword>
<evidence type="ECO:0000256" key="12">
    <source>
        <dbReference type="SAM" id="MobiDB-lite"/>
    </source>
</evidence>
<dbReference type="CDD" id="cd01887">
    <property type="entry name" value="IF2_eIF5B"/>
    <property type="match status" value="1"/>
</dbReference>
<dbReference type="InterPro" id="IPR044145">
    <property type="entry name" value="IF2_II"/>
</dbReference>
<name>A0ABZ0RDN1_9BACT</name>
<keyword evidence="8 9" id="KW-0342">GTP-binding</keyword>
<dbReference type="InterPro" id="IPR009000">
    <property type="entry name" value="Transl_B-barrel_sf"/>
</dbReference>
<dbReference type="PROSITE" id="PS51722">
    <property type="entry name" value="G_TR_2"/>
    <property type="match status" value="1"/>
</dbReference>
<evidence type="ECO:0000313" key="14">
    <source>
        <dbReference type="EMBL" id="WPJ94067.1"/>
    </source>
</evidence>
<dbReference type="InterPro" id="IPR004161">
    <property type="entry name" value="EFTu-like_2"/>
</dbReference>
<dbReference type="Proteomes" id="UP001324993">
    <property type="component" value="Chromosome"/>
</dbReference>
<evidence type="ECO:0000256" key="7">
    <source>
        <dbReference type="ARBA" id="ARBA00022917"/>
    </source>
</evidence>
<evidence type="ECO:0000256" key="6">
    <source>
        <dbReference type="ARBA" id="ARBA00022741"/>
    </source>
</evidence>
<dbReference type="InterPro" id="IPR053905">
    <property type="entry name" value="EF-G-like_DII"/>
</dbReference>
<comment type="similarity">
    <text evidence="2 9 10">Belongs to the TRAFAC class translation factor GTPase superfamily. Classic translation factor GTPase family. IF-2 subfamily.</text>
</comment>
<dbReference type="Gene3D" id="1.10.10.2480">
    <property type="match status" value="1"/>
</dbReference>
<dbReference type="Gene3D" id="3.40.50.300">
    <property type="entry name" value="P-loop containing nucleotide triphosphate hydrolases"/>
    <property type="match status" value="1"/>
</dbReference>
<dbReference type="Pfam" id="PF03144">
    <property type="entry name" value="GTP_EFTU_D2"/>
    <property type="match status" value="1"/>
</dbReference>
<dbReference type="HAMAP" id="MF_00100_B">
    <property type="entry name" value="IF_2_B"/>
    <property type="match status" value="1"/>
</dbReference>
<feature type="compositionally biased region" description="Basic and acidic residues" evidence="12">
    <location>
        <begin position="49"/>
        <end position="60"/>
    </location>
</feature>
<dbReference type="NCBIfam" id="TIGR00231">
    <property type="entry name" value="small_GTP"/>
    <property type="match status" value="1"/>
</dbReference>
<gene>
    <name evidence="9 14" type="primary">infB</name>
    <name evidence="14" type="ORF">SH580_11540</name>
</gene>
<feature type="domain" description="Tr-type G" evidence="13">
    <location>
        <begin position="384"/>
        <end position="553"/>
    </location>
</feature>
<evidence type="ECO:0000256" key="5">
    <source>
        <dbReference type="ARBA" id="ARBA00022540"/>
    </source>
</evidence>
<dbReference type="InterPro" id="IPR005225">
    <property type="entry name" value="Small_GTP-bd"/>
</dbReference>
<dbReference type="CDD" id="cd03702">
    <property type="entry name" value="IF2_mtIF2_II"/>
    <property type="match status" value="1"/>
</dbReference>
<dbReference type="SUPFAM" id="SSF52156">
    <property type="entry name" value="Initiation factor IF2/eIF5b, domain 3"/>
    <property type="match status" value="1"/>
</dbReference>
<dbReference type="InterPro" id="IPR023115">
    <property type="entry name" value="TIF_IF2_dom3"/>
</dbReference>
<keyword evidence="5 9" id="KW-0396">Initiation factor</keyword>
<feature type="region of interest" description="G-domain" evidence="9">
    <location>
        <begin position="387"/>
        <end position="535"/>
    </location>
</feature>
<dbReference type="InterPro" id="IPR027417">
    <property type="entry name" value="P-loop_NTPase"/>
</dbReference>
<feature type="binding site" evidence="9">
    <location>
        <begin position="493"/>
        <end position="496"/>
    </location>
    <ligand>
        <name>GTP</name>
        <dbReference type="ChEBI" id="CHEBI:37565"/>
    </ligand>
</feature>
<dbReference type="InterPro" id="IPR036925">
    <property type="entry name" value="TIF_IF2_dom3_sf"/>
</dbReference>
<dbReference type="Pfam" id="PF11987">
    <property type="entry name" value="IF-2"/>
    <property type="match status" value="1"/>
</dbReference>
<dbReference type="SUPFAM" id="SSF52540">
    <property type="entry name" value="P-loop containing nucleoside triphosphate hydrolases"/>
    <property type="match status" value="1"/>
</dbReference>
<evidence type="ECO:0000256" key="2">
    <source>
        <dbReference type="ARBA" id="ARBA00007733"/>
    </source>
</evidence>
<protein>
    <recommendedName>
        <fullName evidence="3 9">Translation initiation factor IF-2</fullName>
    </recommendedName>
</protein>
<comment type="subcellular location">
    <subcellularLocation>
        <location evidence="1 9 11">Cytoplasm</location>
    </subcellularLocation>
</comment>
<dbReference type="InterPro" id="IPR015760">
    <property type="entry name" value="TIF_IF2"/>
</dbReference>
<evidence type="ECO:0000259" key="13">
    <source>
        <dbReference type="PROSITE" id="PS51722"/>
    </source>
</evidence>
<dbReference type="InterPro" id="IPR000178">
    <property type="entry name" value="TF_IF2_bacterial-like"/>
</dbReference>
<feature type="compositionally biased region" description="Pro residues" evidence="12">
    <location>
        <begin position="120"/>
        <end position="171"/>
    </location>
</feature>
<dbReference type="CDD" id="cd03692">
    <property type="entry name" value="mtIF2_IVc"/>
    <property type="match status" value="1"/>
</dbReference>
<organism evidence="14 15">
    <name type="scientific">Coraliomargarita algicola</name>
    <dbReference type="NCBI Taxonomy" id="3092156"/>
    <lineage>
        <taxon>Bacteria</taxon>
        <taxon>Pseudomonadati</taxon>
        <taxon>Verrucomicrobiota</taxon>
        <taxon>Opitutia</taxon>
        <taxon>Puniceicoccales</taxon>
        <taxon>Coraliomargaritaceae</taxon>
        <taxon>Coraliomargarita</taxon>
    </lineage>
</organism>
<dbReference type="SUPFAM" id="SSF50447">
    <property type="entry name" value="Translation proteins"/>
    <property type="match status" value="2"/>
</dbReference>
<reference evidence="14 15" key="1">
    <citation type="submission" date="2023-11" db="EMBL/GenBank/DDBJ databases">
        <title>Coraliomargarita sp. nov., isolated from marine algae.</title>
        <authorList>
            <person name="Lee J.K."/>
            <person name="Baek J.H."/>
            <person name="Kim J.M."/>
            <person name="Choi D.G."/>
            <person name="Jeon C.O."/>
        </authorList>
    </citation>
    <scope>NUCLEOTIDE SEQUENCE [LARGE SCALE GENOMIC DNA]</scope>
    <source>
        <strain evidence="14 15">J2-16</strain>
    </source>
</reference>
<feature type="region of interest" description="Disordered" evidence="12">
    <location>
        <begin position="356"/>
        <end position="382"/>
    </location>
</feature>
<feature type="region of interest" description="Disordered" evidence="12">
    <location>
        <begin position="49"/>
        <end position="290"/>
    </location>
</feature>
<feature type="binding site" evidence="9">
    <location>
        <begin position="393"/>
        <end position="400"/>
    </location>
    <ligand>
        <name>GTP</name>
        <dbReference type="ChEBI" id="CHEBI:37565"/>
    </ligand>
</feature>
<evidence type="ECO:0000256" key="3">
    <source>
        <dbReference type="ARBA" id="ARBA00020675"/>
    </source>
</evidence>
<dbReference type="PROSITE" id="PS01176">
    <property type="entry name" value="IF2"/>
    <property type="match status" value="1"/>
</dbReference>
<feature type="compositionally biased region" description="Pro residues" evidence="12">
    <location>
        <begin position="237"/>
        <end position="263"/>
    </location>
</feature>
<dbReference type="NCBIfam" id="TIGR00487">
    <property type="entry name" value="IF-2"/>
    <property type="match status" value="1"/>
</dbReference>
<evidence type="ECO:0000256" key="1">
    <source>
        <dbReference type="ARBA" id="ARBA00004496"/>
    </source>
</evidence>
<accession>A0ABZ0RDN1</accession>
<comment type="function">
    <text evidence="9 10">One of the essential components for the initiation of protein synthesis. Protects formylmethionyl-tRNA from spontaneous hydrolysis and promotes its binding to the 30S ribosomal subunits. Also involved in the hydrolysis of GTP during the formation of the 70S ribosomal complex.</text>
</comment>
<dbReference type="InterPro" id="IPR000795">
    <property type="entry name" value="T_Tr_GTP-bd_dom"/>
</dbReference>